<dbReference type="EMBL" id="JASCZI010120863">
    <property type="protein sequence ID" value="MED6156312.1"/>
    <property type="molecule type" value="Genomic_DNA"/>
</dbReference>
<evidence type="ECO:0000256" key="1">
    <source>
        <dbReference type="SAM" id="Phobius"/>
    </source>
</evidence>
<organism evidence="2 3">
    <name type="scientific">Stylosanthes scabra</name>
    <dbReference type="NCBI Taxonomy" id="79078"/>
    <lineage>
        <taxon>Eukaryota</taxon>
        <taxon>Viridiplantae</taxon>
        <taxon>Streptophyta</taxon>
        <taxon>Embryophyta</taxon>
        <taxon>Tracheophyta</taxon>
        <taxon>Spermatophyta</taxon>
        <taxon>Magnoliopsida</taxon>
        <taxon>eudicotyledons</taxon>
        <taxon>Gunneridae</taxon>
        <taxon>Pentapetalae</taxon>
        <taxon>rosids</taxon>
        <taxon>fabids</taxon>
        <taxon>Fabales</taxon>
        <taxon>Fabaceae</taxon>
        <taxon>Papilionoideae</taxon>
        <taxon>50 kb inversion clade</taxon>
        <taxon>dalbergioids sensu lato</taxon>
        <taxon>Dalbergieae</taxon>
        <taxon>Pterocarpus clade</taxon>
        <taxon>Stylosanthes</taxon>
    </lineage>
</organism>
<protein>
    <submittedName>
        <fullName evidence="2">Uncharacterized protein</fullName>
    </submittedName>
</protein>
<evidence type="ECO:0000313" key="3">
    <source>
        <dbReference type="Proteomes" id="UP001341840"/>
    </source>
</evidence>
<gene>
    <name evidence="2" type="ORF">PIB30_013344</name>
</gene>
<dbReference type="Proteomes" id="UP001341840">
    <property type="component" value="Unassembled WGS sequence"/>
</dbReference>
<keyword evidence="1" id="KW-0472">Membrane</keyword>
<keyword evidence="1" id="KW-1133">Transmembrane helix</keyword>
<proteinExistence type="predicted"/>
<keyword evidence="3" id="KW-1185">Reference proteome</keyword>
<comment type="caution">
    <text evidence="2">The sequence shown here is derived from an EMBL/GenBank/DDBJ whole genome shotgun (WGS) entry which is preliminary data.</text>
</comment>
<feature type="transmembrane region" description="Helical" evidence="1">
    <location>
        <begin position="169"/>
        <end position="188"/>
    </location>
</feature>
<keyword evidence="1" id="KW-0812">Transmembrane</keyword>
<reference evidence="2 3" key="1">
    <citation type="journal article" date="2023" name="Plants (Basel)">
        <title>Bridging the Gap: Combining Genomics and Transcriptomics Approaches to Understand Stylosanthes scabra, an Orphan Legume from the Brazilian Caatinga.</title>
        <authorList>
            <person name="Ferreira-Neto J.R.C."/>
            <person name="da Silva M.D."/>
            <person name="Binneck E."/>
            <person name="de Melo N.F."/>
            <person name="da Silva R.H."/>
            <person name="de Melo A.L.T.M."/>
            <person name="Pandolfi V."/>
            <person name="Bustamante F.O."/>
            <person name="Brasileiro-Vidal A.C."/>
            <person name="Benko-Iseppon A.M."/>
        </authorList>
    </citation>
    <scope>NUCLEOTIDE SEQUENCE [LARGE SCALE GENOMIC DNA]</scope>
    <source>
        <tissue evidence="2">Leaves</tissue>
    </source>
</reference>
<name>A0ABU6U6L1_9FABA</name>
<evidence type="ECO:0000313" key="2">
    <source>
        <dbReference type="EMBL" id="MED6156312.1"/>
    </source>
</evidence>
<accession>A0ABU6U6L1</accession>
<sequence length="199" mass="21443">MRARIATQRFKPSAKLATVTAETRKNRRKHHKLNRNRRMGQVRAFTGLANSDNELWRRWRRPSTAAVSTAVTGRTPAVVELHGSDGVKVINHHHHVFSCMATTVTETAVASSEVDDGRGLGGEFSFNVALSLSSIPFLSLSRSLFLFELETAAAVALPLAGAVTSLSSFSLLLVWVALFVAVCIVIVASKGDGVKEGCG</sequence>